<reference evidence="2 3" key="1">
    <citation type="journal article" date="2012" name="Nature">
        <title>Repeated polyploidization of Gossypium genomes and the evolution of spinnable cotton fibres.</title>
        <authorList>
            <person name="Paterson A.H."/>
            <person name="Wendel J.F."/>
            <person name="Gundlach H."/>
            <person name="Guo H."/>
            <person name="Jenkins J."/>
            <person name="Jin D."/>
            <person name="Llewellyn D."/>
            <person name="Showmaker K.C."/>
            <person name="Shu S."/>
            <person name="Udall J."/>
            <person name="Yoo M.J."/>
            <person name="Byers R."/>
            <person name="Chen W."/>
            <person name="Doron-Faigenboim A."/>
            <person name="Duke M.V."/>
            <person name="Gong L."/>
            <person name="Grimwood J."/>
            <person name="Grover C."/>
            <person name="Grupp K."/>
            <person name="Hu G."/>
            <person name="Lee T.H."/>
            <person name="Li J."/>
            <person name="Lin L."/>
            <person name="Liu T."/>
            <person name="Marler B.S."/>
            <person name="Page J.T."/>
            <person name="Roberts A.W."/>
            <person name="Romanel E."/>
            <person name="Sanders W.S."/>
            <person name="Szadkowski E."/>
            <person name="Tan X."/>
            <person name="Tang H."/>
            <person name="Xu C."/>
            <person name="Wang J."/>
            <person name="Wang Z."/>
            <person name="Zhang D."/>
            <person name="Zhang L."/>
            <person name="Ashrafi H."/>
            <person name="Bedon F."/>
            <person name="Bowers J.E."/>
            <person name="Brubaker C.L."/>
            <person name="Chee P.W."/>
            <person name="Das S."/>
            <person name="Gingle A.R."/>
            <person name="Haigler C.H."/>
            <person name="Harker D."/>
            <person name="Hoffmann L.V."/>
            <person name="Hovav R."/>
            <person name="Jones D.C."/>
            <person name="Lemke C."/>
            <person name="Mansoor S."/>
            <person name="ur Rahman M."/>
            <person name="Rainville L.N."/>
            <person name="Rambani A."/>
            <person name="Reddy U.K."/>
            <person name="Rong J.K."/>
            <person name="Saranga Y."/>
            <person name="Scheffler B.E."/>
            <person name="Scheffler J.A."/>
            <person name="Stelly D.M."/>
            <person name="Triplett B.A."/>
            <person name="Van Deynze A."/>
            <person name="Vaslin M.F."/>
            <person name="Waghmare V.N."/>
            <person name="Walford S.A."/>
            <person name="Wright R.J."/>
            <person name="Zaki E.A."/>
            <person name="Zhang T."/>
            <person name="Dennis E.S."/>
            <person name="Mayer K.F."/>
            <person name="Peterson D.G."/>
            <person name="Rokhsar D.S."/>
            <person name="Wang X."/>
            <person name="Schmutz J."/>
        </authorList>
    </citation>
    <scope>NUCLEOTIDE SEQUENCE [LARGE SCALE GENOMIC DNA]</scope>
</reference>
<accession>A0A0D2PV18</accession>
<name>A0A0D2PV18_GOSRA</name>
<feature type="region of interest" description="Disordered" evidence="1">
    <location>
        <begin position="17"/>
        <end position="40"/>
    </location>
</feature>
<organism evidence="2 3">
    <name type="scientific">Gossypium raimondii</name>
    <name type="common">Peruvian cotton</name>
    <name type="synonym">Gossypium klotzschianum subsp. raimondii</name>
    <dbReference type="NCBI Taxonomy" id="29730"/>
    <lineage>
        <taxon>Eukaryota</taxon>
        <taxon>Viridiplantae</taxon>
        <taxon>Streptophyta</taxon>
        <taxon>Embryophyta</taxon>
        <taxon>Tracheophyta</taxon>
        <taxon>Spermatophyta</taxon>
        <taxon>Magnoliopsida</taxon>
        <taxon>eudicotyledons</taxon>
        <taxon>Gunneridae</taxon>
        <taxon>Pentapetalae</taxon>
        <taxon>rosids</taxon>
        <taxon>malvids</taxon>
        <taxon>Malvales</taxon>
        <taxon>Malvaceae</taxon>
        <taxon>Malvoideae</taxon>
        <taxon>Gossypium</taxon>
    </lineage>
</organism>
<sequence length="101" mass="11536">MSVVSLSSAAISPNLNSNAEKREIERGETKKKERRGSSKSTCCSVRFLQKFLSIYAINLILIVWKNSYKGGGGQWRPCVNKSYEGYSKRTRKRSTLWPRCE</sequence>
<dbReference type="EMBL" id="CM001740">
    <property type="protein sequence ID" value="KJB10664.1"/>
    <property type="molecule type" value="Genomic_DNA"/>
</dbReference>
<proteinExistence type="predicted"/>
<evidence type="ECO:0000256" key="1">
    <source>
        <dbReference type="SAM" id="MobiDB-lite"/>
    </source>
</evidence>
<dbReference type="AlphaFoldDB" id="A0A0D2PV18"/>
<dbReference type="Gramene" id="KJB10664">
    <property type="protein sequence ID" value="KJB10664"/>
    <property type="gene ID" value="B456_001G216000"/>
</dbReference>
<evidence type="ECO:0000313" key="2">
    <source>
        <dbReference type="EMBL" id="KJB10664.1"/>
    </source>
</evidence>
<dbReference type="Proteomes" id="UP000032304">
    <property type="component" value="Chromosome 1"/>
</dbReference>
<keyword evidence="3" id="KW-1185">Reference proteome</keyword>
<gene>
    <name evidence="2" type="ORF">B456_001G216000</name>
</gene>
<protein>
    <submittedName>
        <fullName evidence="2">Uncharacterized protein</fullName>
    </submittedName>
</protein>
<evidence type="ECO:0000313" key="3">
    <source>
        <dbReference type="Proteomes" id="UP000032304"/>
    </source>
</evidence>
<feature type="compositionally biased region" description="Basic and acidic residues" evidence="1">
    <location>
        <begin position="19"/>
        <end position="31"/>
    </location>
</feature>